<name>A0A6V7WR95_MELEN</name>
<dbReference type="EMBL" id="CAJEWN010000752">
    <property type="protein sequence ID" value="CAD2189507.1"/>
    <property type="molecule type" value="Genomic_DNA"/>
</dbReference>
<reference evidence="1 2" key="1">
    <citation type="submission" date="2020-08" db="EMBL/GenBank/DDBJ databases">
        <authorList>
            <person name="Koutsovoulos G."/>
            <person name="Danchin GJ E."/>
        </authorList>
    </citation>
    <scope>NUCLEOTIDE SEQUENCE [LARGE SCALE GENOMIC DNA]</scope>
</reference>
<accession>A0A6V7WR95</accession>
<organism evidence="1 2">
    <name type="scientific">Meloidogyne enterolobii</name>
    <name type="common">Root-knot nematode worm</name>
    <name type="synonym">Meloidogyne mayaguensis</name>
    <dbReference type="NCBI Taxonomy" id="390850"/>
    <lineage>
        <taxon>Eukaryota</taxon>
        <taxon>Metazoa</taxon>
        <taxon>Ecdysozoa</taxon>
        <taxon>Nematoda</taxon>
        <taxon>Chromadorea</taxon>
        <taxon>Rhabditida</taxon>
        <taxon>Tylenchina</taxon>
        <taxon>Tylenchomorpha</taxon>
        <taxon>Tylenchoidea</taxon>
        <taxon>Meloidogynidae</taxon>
        <taxon>Meloidogyninae</taxon>
        <taxon>Meloidogyne</taxon>
    </lineage>
</organism>
<evidence type="ECO:0000313" key="2">
    <source>
        <dbReference type="Proteomes" id="UP000580250"/>
    </source>
</evidence>
<comment type="caution">
    <text evidence="1">The sequence shown here is derived from an EMBL/GenBank/DDBJ whole genome shotgun (WGS) entry which is preliminary data.</text>
</comment>
<dbReference type="AlphaFoldDB" id="A0A6V7WR95"/>
<gene>
    <name evidence="1" type="ORF">MENT_LOCUS42232</name>
</gene>
<sequence>MKIFPFAYSNDSDQFEKLNNGPPYENDFKCNKDCIERVKGCMKKNGLELGWRY</sequence>
<evidence type="ECO:0000313" key="1">
    <source>
        <dbReference type="EMBL" id="CAD2189507.1"/>
    </source>
</evidence>
<proteinExistence type="predicted"/>
<protein>
    <submittedName>
        <fullName evidence="1">Uncharacterized protein</fullName>
    </submittedName>
</protein>
<dbReference type="Proteomes" id="UP000580250">
    <property type="component" value="Unassembled WGS sequence"/>
</dbReference>